<dbReference type="GO" id="GO:0005634">
    <property type="term" value="C:nucleus"/>
    <property type="evidence" value="ECO:0007669"/>
    <property type="project" value="TreeGrafter"/>
</dbReference>
<evidence type="ECO:0000256" key="1">
    <source>
        <dbReference type="ARBA" id="ARBA00022801"/>
    </source>
</evidence>
<evidence type="ECO:0000313" key="4">
    <source>
        <dbReference type="Proteomes" id="UP000054516"/>
    </source>
</evidence>
<dbReference type="SUPFAM" id="SSF53474">
    <property type="entry name" value="alpha/beta-Hydrolases"/>
    <property type="match status" value="1"/>
</dbReference>
<dbReference type="GO" id="GO:0016787">
    <property type="term" value="F:hydrolase activity"/>
    <property type="evidence" value="ECO:0007669"/>
    <property type="project" value="UniProtKB-KW"/>
</dbReference>
<dbReference type="InterPro" id="IPR050593">
    <property type="entry name" value="LovG"/>
</dbReference>
<organism evidence="3">
    <name type="scientific">Rosellinia necatrix</name>
    <name type="common">White root-rot fungus</name>
    <dbReference type="NCBI Taxonomy" id="77044"/>
    <lineage>
        <taxon>Eukaryota</taxon>
        <taxon>Fungi</taxon>
        <taxon>Dikarya</taxon>
        <taxon>Ascomycota</taxon>
        <taxon>Pezizomycotina</taxon>
        <taxon>Sordariomycetes</taxon>
        <taxon>Xylariomycetidae</taxon>
        <taxon>Xylariales</taxon>
        <taxon>Xylariaceae</taxon>
        <taxon>Rosellinia</taxon>
    </lineage>
</organism>
<dbReference type="Gene3D" id="3.40.50.1820">
    <property type="entry name" value="alpha/beta hydrolase"/>
    <property type="match status" value="1"/>
</dbReference>
<name>A0A1W2TKA2_ROSNE</name>
<dbReference type="EMBL" id="DF977478">
    <property type="protein sequence ID" value="GAP88683.2"/>
    <property type="molecule type" value="Genomic_DNA"/>
</dbReference>
<evidence type="ECO:0000313" key="3">
    <source>
        <dbReference type="EMBL" id="GAP88683.2"/>
    </source>
</evidence>
<keyword evidence="1" id="KW-0378">Hydrolase</keyword>
<feature type="domain" description="Serine hydrolase" evidence="2">
    <location>
        <begin position="2"/>
        <end position="210"/>
    </location>
</feature>
<dbReference type="InterPro" id="IPR029058">
    <property type="entry name" value="AB_hydrolase_fold"/>
</dbReference>
<dbReference type="InterPro" id="IPR005645">
    <property type="entry name" value="FSH-like_dom"/>
</dbReference>
<dbReference type="OrthoDB" id="414698at2759"/>
<protein>
    <submittedName>
        <fullName evidence="3">Putative DUF341 domain protein</fullName>
    </submittedName>
</protein>
<evidence type="ECO:0000259" key="2">
    <source>
        <dbReference type="Pfam" id="PF03959"/>
    </source>
</evidence>
<dbReference type="OMA" id="LPTVHIW"/>
<dbReference type="PANTHER" id="PTHR48070:SF7">
    <property type="entry name" value="SERINE HYDROLASE FSH DOMAIN-CONTAINING PROTEIN-RELATED"/>
    <property type="match status" value="1"/>
</dbReference>
<dbReference type="STRING" id="77044.A0A1W2TKA2"/>
<dbReference type="Pfam" id="PF03959">
    <property type="entry name" value="FSH1"/>
    <property type="match status" value="1"/>
</dbReference>
<keyword evidence="4" id="KW-1185">Reference proteome</keyword>
<proteinExistence type="predicted"/>
<dbReference type="GO" id="GO:0019748">
    <property type="term" value="P:secondary metabolic process"/>
    <property type="evidence" value="ECO:0007669"/>
    <property type="project" value="TreeGrafter"/>
</dbReference>
<sequence>MKFLCLHGSGTNSSIMRSQTGIRCYDKWLEARLLTITPGPLRHELGEDHEYEFVEATIRCAPAKGVEALSSPGHDYYAFFDQDLATLETAIEQLDGYISTEGPFDAVLGFSAGCVLAAMYLLQKQRQGQATPPPFRCAIFLSCAELRDEMTYLGVSPGATTREPIRLPTAHIWGSRDTTAPNGGRDLSEICDAAVRLRLIHDGGHEPPRGGRHLTDACHIIRRVLQLAKRTTAAQARMASTAPLVAAMGSM</sequence>
<reference evidence="3" key="1">
    <citation type="submission" date="2016-03" db="EMBL/GenBank/DDBJ databases">
        <title>Draft genome sequence of Rosellinia necatrix.</title>
        <authorList>
            <person name="Kanematsu S."/>
        </authorList>
    </citation>
    <scope>NUCLEOTIDE SEQUENCE [LARGE SCALE GENOMIC DNA]</scope>
    <source>
        <strain evidence="3">W97</strain>
    </source>
</reference>
<gene>
    <name evidence="3" type="ORF">SAMD00023353_3300170</name>
</gene>
<dbReference type="Proteomes" id="UP000054516">
    <property type="component" value="Unassembled WGS sequence"/>
</dbReference>
<dbReference type="PANTHER" id="PTHR48070">
    <property type="entry name" value="ESTERASE OVCA2"/>
    <property type="match status" value="1"/>
</dbReference>
<accession>A0A1W2TKA2</accession>
<dbReference type="GO" id="GO:0005737">
    <property type="term" value="C:cytoplasm"/>
    <property type="evidence" value="ECO:0007669"/>
    <property type="project" value="TreeGrafter"/>
</dbReference>
<dbReference type="AlphaFoldDB" id="A0A1W2TKA2"/>